<dbReference type="EMBL" id="CACTIH010005466">
    <property type="protein sequence ID" value="CAA2994082.1"/>
    <property type="molecule type" value="Genomic_DNA"/>
</dbReference>
<keyword evidence="5 8" id="KW-0472">Membrane</keyword>
<dbReference type="PANTHER" id="PTHR48053:SF163">
    <property type="entry name" value="MDIS1-INTERACTING RECEPTOR LIKE KINASE 2-LIKE"/>
    <property type="match status" value="1"/>
</dbReference>
<dbReference type="OrthoDB" id="1740823at2759"/>
<evidence type="ECO:0000313" key="9">
    <source>
        <dbReference type="EMBL" id="CAA2994082.1"/>
    </source>
</evidence>
<dbReference type="InterPro" id="IPR001611">
    <property type="entry name" value="Leu-rich_rpt"/>
</dbReference>
<keyword evidence="4" id="KW-0677">Repeat</keyword>
<dbReference type="Pfam" id="PF00560">
    <property type="entry name" value="LRR_1"/>
    <property type="match status" value="5"/>
</dbReference>
<keyword evidence="2" id="KW-0433">Leucine-rich repeat</keyword>
<evidence type="ECO:0000256" key="1">
    <source>
        <dbReference type="ARBA" id="ARBA00004479"/>
    </source>
</evidence>
<evidence type="ECO:0000313" key="10">
    <source>
        <dbReference type="Proteomes" id="UP000594638"/>
    </source>
</evidence>
<comment type="subcellular location">
    <subcellularLocation>
        <location evidence="1">Membrane</location>
        <topology evidence="1">Single-pass type I membrane protein</topology>
    </subcellularLocation>
</comment>
<keyword evidence="9" id="KW-0808">Transferase</keyword>
<dbReference type="InterPro" id="IPR011009">
    <property type="entry name" value="Kinase-like_dom_sf"/>
</dbReference>
<keyword evidence="6 9" id="KW-0675">Receptor</keyword>
<dbReference type="Gene3D" id="3.80.10.10">
    <property type="entry name" value="Ribonuclease Inhibitor"/>
    <property type="match status" value="1"/>
</dbReference>
<reference evidence="9 10" key="1">
    <citation type="submission" date="2019-12" db="EMBL/GenBank/DDBJ databases">
        <authorList>
            <person name="Alioto T."/>
            <person name="Alioto T."/>
            <person name="Gomez Garrido J."/>
        </authorList>
    </citation>
    <scope>NUCLEOTIDE SEQUENCE [LARGE SCALE GENOMIC DNA]</scope>
</reference>
<accession>A0A8S0SPR0</accession>
<dbReference type="GO" id="GO:0016301">
    <property type="term" value="F:kinase activity"/>
    <property type="evidence" value="ECO:0007669"/>
    <property type="project" value="UniProtKB-KW"/>
</dbReference>
<dbReference type="Gramene" id="OE9A048544T1">
    <property type="protein sequence ID" value="OE9A048544C1"/>
    <property type="gene ID" value="OE9A048544"/>
</dbReference>
<dbReference type="FunFam" id="3.80.10.10:FF:000041">
    <property type="entry name" value="LRR receptor-like serine/threonine-protein kinase ERECTA"/>
    <property type="match status" value="1"/>
</dbReference>
<evidence type="ECO:0000256" key="7">
    <source>
        <dbReference type="ARBA" id="ARBA00023180"/>
    </source>
</evidence>
<dbReference type="PANTHER" id="PTHR48053">
    <property type="entry name" value="LEUCINE RICH REPEAT FAMILY PROTEIN, EXPRESSED"/>
    <property type="match status" value="1"/>
</dbReference>
<evidence type="ECO:0000256" key="4">
    <source>
        <dbReference type="ARBA" id="ARBA00022737"/>
    </source>
</evidence>
<evidence type="ECO:0000256" key="3">
    <source>
        <dbReference type="ARBA" id="ARBA00022729"/>
    </source>
</evidence>
<dbReference type="SUPFAM" id="SSF52058">
    <property type="entry name" value="L domain-like"/>
    <property type="match status" value="1"/>
</dbReference>
<dbReference type="InterPro" id="IPR032675">
    <property type="entry name" value="LRR_dom_sf"/>
</dbReference>
<evidence type="ECO:0000256" key="5">
    <source>
        <dbReference type="ARBA" id="ARBA00023136"/>
    </source>
</evidence>
<keyword evidence="10" id="KW-1185">Reference proteome</keyword>
<proteinExistence type="predicted"/>
<evidence type="ECO:0000256" key="8">
    <source>
        <dbReference type="SAM" id="Phobius"/>
    </source>
</evidence>
<protein>
    <submittedName>
        <fullName evidence="9">MDIS1-interacting receptor like kinase 2-like</fullName>
    </submittedName>
</protein>
<feature type="transmembrane region" description="Helical" evidence="8">
    <location>
        <begin position="228"/>
        <end position="252"/>
    </location>
</feature>
<evidence type="ECO:0000256" key="2">
    <source>
        <dbReference type="ARBA" id="ARBA00022614"/>
    </source>
</evidence>
<dbReference type="GO" id="GO:0016020">
    <property type="term" value="C:membrane"/>
    <property type="evidence" value="ECO:0007669"/>
    <property type="project" value="UniProtKB-SubCell"/>
</dbReference>
<comment type="caution">
    <text evidence="9">The sequence shown here is derived from an EMBL/GenBank/DDBJ whole genome shotgun (WGS) entry which is preliminary data.</text>
</comment>
<keyword evidence="8" id="KW-0812">Transmembrane</keyword>
<dbReference type="AlphaFoldDB" id="A0A8S0SPR0"/>
<dbReference type="InterPro" id="IPR051716">
    <property type="entry name" value="Plant_RL_S/T_kinase"/>
</dbReference>
<evidence type="ECO:0000256" key="6">
    <source>
        <dbReference type="ARBA" id="ARBA00023170"/>
    </source>
</evidence>
<keyword evidence="7" id="KW-0325">Glycoprotein</keyword>
<dbReference type="Gene3D" id="3.30.200.20">
    <property type="entry name" value="Phosphorylase Kinase, domain 1"/>
    <property type="match status" value="1"/>
</dbReference>
<sequence>MYLHTNQLSSPIPPELGKLTLLQDLEMSTNHLTDQIPSSLSGLTSLRILHLHINQLFGPIPPELKKLTSLQDLELAPNNLTGQILASFGNLSHLKLFGLSQNELSGSIPSELGKLKKLRITNFLEVYLKNWDRLENLDLSRNGLTGQIPGNLVNSEQLNYLNLSFNYLSHRIPHRLVGGSVPSGRAFQNVFIEQLQGTKGLCGNIAGLQPCKSPSGVKNKKMWNEHRLILTITTPILCALLLFAFIGIVVLYKYRKKNPMKADDDLLTVPNGKLTYKDVLEATNGFDPTFGIGVGGCGKVYKAQLSSKKIIEGKTLHSLSKMVIVAVKRHHLSSKIANFEAFLSKIRTLTEIRH</sequence>
<dbReference type="Proteomes" id="UP000594638">
    <property type="component" value="Unassembled WGS sequence"/>
</dbReference>
<keyword evidence="8" id="KW-1133">Transmembrane helix</keyword>
<name>A0A8S0SPR0_OLEEU</name>
<organism evidence="9 10">
    <name type="scientific">Olea europaea subsp. europaea</name>
    <dbReference type="NCBI Taxonomy" id="158383"/>
    <lineage>
        <taxon>Eukaryota</taxon>
        <taxon>Viridiplantae</taxon>
        <taxon>Streptophyta</taxon>
        <taxon>Embryophyta</taxon>
        <taxon>Tracheophyta</taxon>
        <taxon>Spermatophyta</taxon>
        <taxon>Magnoliopsida</taxon>
        <taxon>eudicotyledons</taxon>
        <taxon>Gunneridae</taxon>
        <taxon>Pentapetalae</taxon>
        <taxon>asterids</taxon>
        <taxon>lamiids</taxon>
        <taxon>Lamiales</taxon>
        <taxon>Oleaceae</taxon>
        <taxon>Oleeae</taxon>
        <taxon>Olea</taxon>
    </lineage>
</organism>
<keyword evidence="9" id="KW-0418">Kinase</keyword>
<keyword evidence="3" id="KW-0732">Signal</keyword>
<dbReference type="SUPFAM" id="SSF56112">
    <property type="entry name" value="Protein kinase-like (PK-like)"/>
    <property type="match status" value="1"/>
</dbReference>
<gene>
    <name evidence="9" type="ORF">OLEA9_A048544</name>
</gene>